<dbReference type="Proteomes" id="UP000043699">
    <property type="component" value="Unassembled WGS sequence"/>
</dbReference>
<dbReference type="InterPro" id="IPR029058">
    <property type="entry name" value="AB_hydrolase_fold"/>
</dbReference>
<reference evidence="2 3" key="1">
    <citation type="submission" date="2014-09" db="EMBL/GenBank/DDBJ databases">
        <authorList>
            <person name="Urmite Genomes Urmite Genomes"/>
        </authorList>
    </citation>
    <scope>NUCLEOTIDE SEQUENCE [LARGE SCALE GENOMIC DNA]</scope>
    <source>
        <strain evidence="2 3">ES2</strain>
    </source>
</reference>
<name>A0A098ENG1_9BACL</name>
<dbReference type="Gene3D" id="3.40.50.1820">
    <property type="entry name" value="alpha/beta hydrolase"/>
    <property type="match status" value="1"/>
</dbReference>
<dbReference type="InterPro" id="IPR022742">
    <property type="entry name" value="Hydrolase_4"/>
</dbReference>
<feature type="domain" description="Serine aminopeptidase S33" evidence="1">
    <location>
        <begin position="9"/>
        <end position="243"/>
    </location>
</feature>
<dbReference type="STRING" id="1499687.BN1080_02274"/>
<dbReference type="AlphaFoldDB" id="A0A098ENG1"/>
<dbReference type="InterPro" id="IPR051044">
    <property type="entry name" value="MAG_DAG_Lipase"/>
</dbReference>
<gene>
    <name evidence="2" type="primary">ytpA_2</name>
    <name evidence="2" type="ORF">BN1080_02274</name>
</gene>
<evidence type="ECO:0000313" key="3">
    <source>
        <dbReference type="Proteomes" id="UP000043699"/>
    </source>
</evidence>
<dbReference type="RefSeq" id="WP_052652094.1">
    <property type="nucleotide sequence ID" value="NZ_CCXS01000001.1"/>
</dbReference>
<dbReference type="EMBL" id="CCXS01000001">
    <property type="protein sequence ID" value="CEG23322.1"/>
    <property type="molecule type" value="Genomic_DNA"/>
</dbReference>
<keyword evidence="3" id="KW-1185">Reference proteome</keyword>
<protein>
    <submittedName>
        <fullName evidence="2">Phospholipase YtpA</fullName>
    </submittedName>
</protein>
<proteinExistence type="predicted"/>
<evidence type="ECO:0000313" key="2">
    <source>
        <dbReference type="EMBL" id="CEG23322.1"/>
    </source>
</evidence>
<dbReference type="SUPFAM" id="SSF53474">
    <property type="entry name" value="alpha/beta-Hydrolases"/>
    <property type="match status" value="1"/>
</dbReference>
<sequence>MWKWESIGPAKAVVVLVHSAYEHHLRYAWQIDQWRGANFHVIMGDLPGHGENAGNESAHRESFDEYEKSIKTAVKVAMENELPVFIVAQGLGATLAMGVLSKNRINIAGAIFTSPWLQLIKTPSKFSNALTGFHKVTSRVKINHHISIEELTKNQEVIEQEKEDPFYRTEISVGWYHELQSYLKQLAQSKGAFPDIPVFIHTGERDIITDKEMAKRWLKQQNLKEFSYKEWTNGYHDLFQEPEREDIFISSHLFIKNVLRSLGYVVQ</sequence>
<accession>A0A098ENG1</accession>
<dbReference type="PANTHER" id="PTHR11614">
    <property type="entry name" value="PHOSPHOLIPASE-RELATED"/>
    <property type="match status" value="1"/>
</dbReference>
<dbReference type="Pfam" id="PF12146">
    <property type="entry name" value="Hydrolase_4"/>
    <property type="match status" value="1"/>
</dbReference>
<dbReference type="OrthoDB" id="9806902at2"/>
<evidence type="ECO:0000259" key="1">
    <source>
        <dbReference type="Pfam" id="PF12146"/>
    </source>
</evidence>
<organism evidence="2 3">
    <name type="scientific">Planococcus massiliensis</name>
    <dbReference type="NCBI Taxonomy" id="1499687"/>
    <lineage>
        <taxon>Bacteria</taxon>
        <taxon>Bacillati</taxon>
        <taxon>Bacillota</taxon>
        <taxon>Bacilli</taxon>
        <taxon>Bacillales</taxon>
        <taxon>Caryophanaceae</taxon>
        <taxon>Planococcus</taxon>
    </lineage>
</organism>